<evidence type="ECO:0000313" key="2">
    <source>
        <dbReference type="Proteomes" id="UP001642483"/>
    </source>
</evidence>
<proteinExistence type="predicted"/>
<dbReference type="Proteomes" id="UP001642483">
    <property type="component" value="Unassembled WGS sequence"/>
</dbReference>
<accession>A0ABP0H1A5</accession>
<gene>
    <name evidence="1" type="ORF">CVLEPA_LOCUS31290</name>
</gene>
<keyword evidence="2" id="KW-1185">Reference proteome</keyword>
<protein>
    <submittedName>
        <fullName evidence="1">Uncharacterized protein</fullName>
    </submittedName>
</protein>
<reference evidence="1 2" key="1">
    <citation type="submission" date="2024-02" db="EMBL/GenBank/DDBJ databases">
        <authorList>
            <person name="Daric V."/>
            <person name="Darras S."/>
        </authorList>
    </citation>
    <scope>NUCLEOTIDE SEQUENCE [LARGE SCALE GENOMIC DNA]</scope>
</reference>
<comment type="caution">
    <text evidence="1">The sequence shown here is derived from an EMBL/GenBank/DDBJ whole genome shotgun (WGS) entry which is preliminary data.</text>
</comment>
<evidence type="ECO:0000313" key="1">
    <source>
        <dbReference type="EMBL" id="CAK8697790.1"/>
    </source>
</evidence>
<organism evidence="1 2">
    <name type="scientific">Clavelina lepadiformis</name>
    <name type="common">Light-bulb sea squirt</name>
    <name type="synonym">Ascidia lepadiformis</name>
    <dbReference type="NCBI Taxonomy" id="159417"/>
    <lineage>
        <taxon>Eukaryota</taxon>
        <taxon>Metazoa</taxon>
        <taxon>Chordata</taxon>
        <taxon>Tunicata</taxon>
        <taxon>Ascidiacea</taxon>
        <taxon>Aplousobranchia</taxon>
        <taxon>Clavelinidae</taxon>
        <taxon>Clavelina</taxon>
    </lineage>
</organism>
<dbReference type="EMBL" id="CAWYQH010000174">
    <property type="protein sequence ID" value="CAK8697790.1"/>
    <property type="molecule type" value="Genomic_DNA"/>
</dbReference>
<name>A0ABP0H1A5_CLALP</name>
<sequence>MQNPTTENDQQEVEVAVSSLQYHNREVDHFSLEAKYIQTFSLLFQAYSWCRLTLSLQQVRNVASTLNVFRLKVN</sequence>